<organism evidence="3 4">
    <name type="scientific">Methylobacterium organophilum</name>
    <dbReference type="NCBI Taxonomy" id="410"/>
    <lineage>
        <taxon>Bacteria</taxon>
        <taxon>Pseudomonadati</taxon>
        <taxon>Pseudomonadota</taxon>
        <taxon>Alphaproteobacteria</taxon>
        <taxon>Hyphomicrobiales</taxon>
        <taxon>Methylobacteriaceae</taxon>
        <taxon>Methylobacterium</taxon>
    </lineage>
</organism>
<reference evidence="3" key="2">
    <citation type="submission" date="2021-08" db="EMBL/GenBank/DDBJ databases">
        <authorList>
            <person name="Tani A."/>
            <person name="Ola A."/>
            <person name="Ogura Y."/>
            <person name="Katsura K."/>
            <person name="Hayashi T."/>
        </authorList>
    </citation>
    <scope>NUCLEOTIDE SEQUENCE</scope>
    <source>
        <strain evidence="3">NBRC 15689</strain>
    </source>
</reference>
<reference evidence="3" key="1">
    <citation type="journal article" date="2021" name="Front. Microbiol.">
        <title>Comprehensive Comparative Genomics and Phenotyping of Methylobacterium Species.</title>
        <authorList>
            <person name="Alessa O."/>
            <person name="Ogura Y."/>
            <person name="Fujitani Y."/>
            <person name="Takami H."/>
            <person name="Hayashi T."/>
            <person name="Sahin N."/>
            <person name="Tani A."/>
        </authorList>
    </citation>
    <scope>NUCLEOTIDE SEQUENCE</scope>
    <source>
        <strain evidence="3">NBRC 15689</strain>
    </source>
</reference>
<name>A0ABQ4T9P1_METOR</name>
<evidence type="ECO:0000313" key="3">
    <source>
        <dbReference type="EMBL" id="GJE27719.1"/>
    </source>
</evidence>
<dbReference type="InterPro" id="IPR013094">
    <property type="entry name" value="AB_hydrolase_3"/>
</dbReference>
<comment type="caution">
    <text evidence="3">The sequence shown here is derived from an EMBL/GenBank/DDBJ whole genome shotgun (WGS) entry which is preliminary data.</text>
</comment>
<dbReference type="EMBL" id="BPQV01000007">
    <property type="protein sequence ID" value="GJE27719.1"/>
    <property type="molecule type" value="Genomic_DNA"/>
</dbReference>
<dbReference type="InterPro" id="IPR029058">
    <property type="entry name" value="AB_hydrolase_fold"/>
</dbReference>
<dbReference type="Pfam" id="PF07859">
    <property type="entry name" value="Abhydrolase_3"/>
    <property type="match status" value="1"/>
</dbReference>
<evidence type="ECO:0000313" key="4">
    <source>
        <dbReference type="Proteomes" id="UP001055156"/>
    </source>
</evidence>
<gene>
    <name evidence="3" type="primary">aes_4</name>
    <name evidence="3" type="ORF">LKMONMHP_2580</name>
</gene>
<dbReference type="Gene3D" id="3.40.50.1820">
    <property type="entry name" value="alpha/beta hydrolase"/>
    <property type="match status" value="1"/>
</dbReference>
<accession>A0ABQ4T9P1</accession>
<dbReference type="RefSeq" id="WP_238311519.1">
    <property type="nucleotide sequence ID" value="NZ_BPQV01000007.1"/>
</dbReference>
<dbReference type="Proteomes" id="UP001055156">
    <property type="component" value="Unassembled WGS sequence"/>
</dbReference>
<dbReference type="PANTHER" id="PTHR48081">
    <property type="entry name" value="AB HYDROLASE SUPERFAMILY PROTEIN C4A8.06C"/>
    <property type="match status" value="1"/>
</dbReference>
<protein>
    <submittedName>
        <fullName evidence="3">Acetyl esterase</fullName>
    </submittedName>
</protein>
<feature type="domain" description="Alpha/beta hydrolase fold-3" evidence="2">
    <location>
        <begin position="81"/>
        <end position="285"/>
    </location>
</feature>
<dbReference type="InterPro" id="IPR050300">
    <property type="entry name" value="GDXG_lipolytic_enzyme"/>
</dbReference>
<keyword evidence="4" id="KW-1185">Reference proteome</keyword>
<proteinExistence type="predicted"/>
<evidence type="ECO:0000259" key="2">
    <source>
        <dbReference type="Pfam" id="PF07859"/>
    </source>
</evidence>
<evidence type="ECO:0000256" key="1">
    <source>
        <dbReference type="ARBA" id="ARBA00022801"/>
    </source>
</evidence>
<keyword evidence="1" id="KW-0378">Hydrolase</keyword>
<dbReference type="PANTHER" id="PTHR48081:SF8">
    <property type="entry name" value="ALPHA_BETA HYDROLASE FOLD-3 DOMAIN-CONTAINING PROTEIN-RELATED"/>
    <property type="match status" value="1"/>
</dbReference>
<dbReference type="SUPFAM" id="SSF53474">
    <property type="entry name" value="alpha/beta-Hydrolases"/>
    <property type="match status" value="1"/>
</dbReference>
<sequence>MPLDPHVRRFLDMMAMGVMAKSETGAGDVAGRRESLRVLARLAAGALPPVEASARALPLPAGPCAARLYVPAEAEATGPGLVFFHGGGLVAGDLDTHDGICRGLAAAAGCRIVSVAYRLAPEHPFPAGLEDAIAAFAHVAGTAGAFGIDPARLAIGGDSAGAGLAARVAQELRGTAAAIAAQLLICPVLDLRCATSSHRDFEEGYFLDGRTVRADMAACGVAGRAEDPRVSPLLEPDLSGLPPAQIHTAEFDIVRDDGAAYAERLTRAGIPATYACHAGMIHFFYGLGRLVPKSQTILTEIGSGFGPLLRGASAARPDLGDRPSQRRAS</sequence>